<dbReference type="AlphaFoldDB" id="A0A921AY32"/>
<dbReference type="GO" id="GO:0005524">
    <property type="term" value="F:ATP binding"/>
    <property type="evidence" value="ECO:0007669"/>
    <property type="project" value="InterPro"/>
</dbReference>
<dbReference type="GO" id="GO:0006310">
    <property type="term" value="P:DNA recombination"/>
    <property type="evidence" value="ECO:0007669"/>
    <property type="project" value="UniProtKB-KW"/>
</dbReference>
<dbReference type="InterPro" id="IPR004606">
    <property type="entry name" value="Mop_domain"/>
</dbReference>
<dbReference type="GO" id="GO:0043190">
    <property type="term" value="C:ATP-binding cassette (ABC) transporter complex"/>
    <property type="evidence" value="ECO:0007669"/>
    <property type="project" value="InterPro"/>
</dbReference>
<evidence type="ECO:0000256" key="1">
    <source>
        <dbReference type="ARBA" id="ARBA00023172"/>
    </source>
</evidence>
<protein>
    <submittedName>
        <fullName evidence="5">TOBE domain-containing protein</fullName>
    </submittedName>
</protein>
<dbReference type="Proteomes" id="UP000698963">
    <property type="component" value="Unassembled WGS sequence"/>
</dbReference>
<organism evidence="5 6">
    <name type="scientific">Mailhella massiliensis</name>
    <dbReference type="NCBI Taxonomy" id="1903261"/>
    <lineage>
        <taxon>Bacteria</taxon>
        <taxon>Pseudomonadati</taxon>
        <taxon>Thermodesulfobacteriota</taxon>
        <taxon>Desulfovibrionia</taxon>
        <taxon>Desulfovibrionales</taxon>
        <taxon>Desulfovibrionaceae</taxon>
        <taxon>Mailhella</taxon>
    </lineage>
</organism>
<comment type="caution">
    <text evidence="5">The sequence shown here is derived from an EMBL/GenBank/DDBJ whole genome shotgun (WGS) entry which is preliminary data.</text>
</comment>
<reference evidence="5" key="1">
    <citation type="journal article" date="2021" name="PeerJ">
        <title>Extensive microbial diversity within the chicken gut microbiome revealed by metagenomics and culture.</title>
        <authorList>
            <person name="Gilroy R."/>
            <person name="Ravi A."/>
            <person name="Getino M."/>
            <person name="Pursley I."/>
            <person name="Horton D.L."/>
            <person name="Alikhan N.F."/>
            <person name="Baker D."/>
            <person name="Gharbi K."/>
            <person name="Hall N."/>
            <person name="Watson M."/>
            <person name="Adriaenssens E.M."/>
            <person name="Foster-Nyarko E."/>
            <person name="Jarju S."/>
            <person name="Secka A."/>
            <person name="Antonio M."/>
            <person name="Oren A."/>
            <person name="Chaudhuri R.R."/>
            <person name="La Ragione R."/>
            <person name="Hildebrand F."/>
            <person name="Pallen M.J."/>
        </authorList>
    </citation>
    <scope>NUCLEOTIDE SEQUENCE</scope>
    <source>
        <strain evidence="5">ChiGjej2B2-19336</strain>
    </source>
</reference>
<reference evidence="5" key="2">
    <citation type="submission" date="2021-09" db="EMBL/GenBank/DDBJ databases">
        <authorList>
            <person name="Gilroy R."/>
        </authorList>
    </citation>
    <scope>NUCLEOTIDE SEQUENCE</scope>
    <source>
        <strain evidence="5">ChiGjej2B2-19336</strain>
    </source>
</reference>
<dbReference type="GO" id="GO:0015689">
    <property type="term" value="P:molybdate ion transport"/>
    <property type="evidence" value="ECO:0007669"/>
    <property type="project" value="InterPro"/>
</dbReference>
<dbReference type="InterPro" id="IPR013762">
    <property type="entry name" value="Integrase-like_cat_sf"/>
</dbReference>
<keyword evidence="1" id="KW-0233">DNA recombination</keyword>
<dbReference type="Gene3D" id="2.40.50.100">
    <property type="match status" value="1"/>
</dbReference>
<dbReference type="InterPro" id="IPR013611">
    <property type="entry name" value="Transp-assoc_OB_typ2"/>
</dbReference>
<sequence>MPEKKENSVGGGILEERALRAFLQAFYRWHEEAAGPMQQCSRGRVLLICLLIRFAGLRLGEALAVDDADDIDKENAVLHVRGKWERVVPLPRTALKKILELRDAPCNVREKGRLCRLDQGYVRRIFTLRAKEAGLCSVNPTDIRNFREQELLRQGVPLSTVELVLGRGGRRRAGERELLQLRESFRLWEGSRQAGRHNMVSGRPLLVRKGEFSCLVHVVTPSGTAFAVRCSTRALSRLDIRDLQEVSVVVRSLQVKLLPGRERETNCFRAHVVDILERGEEARVMVRLAEGGQEFCAVLSRDMLEKLRPVRGKEVWVFIRPEDFTFGRAFALPV</sequence>
<evidence type="ECO:0000313" key="5">
    <source>
        <dbReference type="EMBL" id="HJD97994.1"/>
    </source>
</evidence>
<dbReference type="EMBL" id="DYZA01000207">
    <property type="protein sequence ID" value="HJD97994.1"/>
    <property type="molecule type" value="Genomic_DNA"/>
</dbReference>
<dbReference type="RefSeq" id="WP_304123264.1">
    <property type="nucleotide sequence ID" value="NZ_DYZA01000207.1"/>
</dbReference>
<dbReference type="InterPro" id="IPR011010">
    <property type="entry name" value="DNA_brk_join_enz"/>
</dbReference>
<dbReference type="PROSITE" id="PS51898">
    <property type="entry name" value="TYR_RECOMBINASE"/>
    <property type="match status" value="1"/>
</dbReference>
<proteinExistence type="predicted"/>
<dbReference type="InterPro" id="IPR002104">
    <property type="entry name" value="Integrase_catalytic"/>
</dbReference>
<dbReference type="GO" id="GO:0022857">
    <property type="term" value="F:transmembrane transporter activity"/>
    <property type="evidence" value="ECO:0007669"/>
    <property type="project" value="InterPro"/>
</dbReference>
<dbReference type="SUPFAM" id="SSF50331">
    <property type="entry name" value="MOP-like"/>
    <property type="match status" value="1"/>
</dbReference>
<feature type="domain" description="Tyr recombinase" evidence="4">
    <location>
        <begin position="9"/>
        <end position="198"/>
    </location>
</feature>
<dbReference type="PROSITE" id="PS51866">
    <property type="entry name" value="MOP"/>
    <property type="match status" value="1"/>
</dbReference>
<dbReference type="GO" id="GO:0015074">
    <property type="term" value="P:DNA integration"/>
    <property type="evidence" value="ECO:0007669"/>
    <property type="project" value="InterPro"/>
</dbReference>
<evidence type="ECO:0000259" key="4">
    <source>
        <dbReference type="PROSITE" id="PS51898"/>
    </source>
</evidence>
<dbReference type="GO" id="GO:0003677">
    <property type="term" value="F:DNA binding"/>
    <property type="evidence" value="ECO:0007669"/>
    <property type="project" value="InterPro"/>
</dbReference>
<dbReference type="Pfam" id="PF08402">
    <property type="entry name" value="TOBE_2"/>
    <property type="match status" value="1"/>
</dbReference>
<dbReference type="Gene3D" id="1.10.443.10">
    <property type="entry name" value="Intergrase catalytic core"/>
    <property type="match status" value="1"/>
</dbReference>
<feature type="domain" description="Mop" evidence="3">
    <location>
        <begin position="261"/>
        <end position="328"/>
    </location>
</feature>
<evidence type="ECO:0000313" key="6">
    <source>
        <dbReference type="Proteomes" id="UP000698963"/>
    </source>
</evidence>
<accession>A0A921AY32</accession>
<evidence type="ECO:0000259" key="3">
    <source>
        <dbReference type="PROSITE" id="PS51866"/>
    </source>
</evidence>
<dbReference type="CDD" id="cd00397">
    <property type="entry name" value="DNA_BRE_C"/>
    <property type="match status" value="1"/>
</dbReference>
<dbReference type="SUPFAM" id="SSF56349">
    <property type="entry name" value="DNA breaking-rejoining enzymes"/>
    <property type="match status" value="1"/>
</dbReference>
<name>A0A921AY32_9BACT</name>
<dbReference type="InterPro" id="IPR008995">
    <property type="entry name" value="Mo/tungstate-bd_C_term_dom"/>
</dbReference>
<evidence type="ECO:0000256" key="2">
    <source>
        <dbReference type="PROSITE-ProRule" id="PRU01213"/>
    </source>
</evidence>
<keyword evidence="2" id="KW-0500">Molybdenum</keyword>
<gene>
    <name evidence="5" type="ORF">K8W16_10170</name>
</gene>